<comment type="caution">
    <text evidence="1">The sequence shown here is derived from an EMBL/GenBank/DDBJ whole genome shotgun (WGS) entry which is preliminary data.</text>
</comment>
<protein>
    <submittedName>
        <fullName evidence="1">Uncharacterized protein</fullName>
    </submittedName>
</protein>
<dbReference type="Proteomes" id="UP000324222">
    <property type="component" value="Unassembled WGS sequence"/>
</dbReference>
<organism evidence="1 2">
    <name type="scientific">Portunus trituberculatus</name>
    <name type="common">Swimming crab</name>
    <name type="synonym">Neptunus trituberculatus</name>
    <dbReference type="NCBI Taxonomy" id="210409"/>
    <lineage>
        <taxon>Eukaryota</taxon>
        <taxon>Metazoa</taxon>
        <taxon>Ecdysozoa</taxon>
        <taxon>Arthropoda</taxon>
        <taxon>Crustacea</taxon>
        <taxon>Multicrustacea</taxon>
        <taxon>Malacostraca</taxon>
        <taxon>Eumalacostraca</taxon>
        <taxon>Eucarida</taxon>
        <taxon>Decapoda</taxon>
        <taxon>Pleocyemata</taxon>
        <taxon>Brachyura</taxon>
        <taxon>Eubrachyura</taxon>
        <taxon>Portunoidea</taxon>
        <taxon>Portunidae</taxon>
        <taxon>Portuninae</taxon>
        <taxon>Portunus</taxon>
    </lineage>
</organism>
<proteinExistence type="predicted"/>
<dbReference type="AlphaFoldDB" id="A0A5B7DFX8"/>
<accession>A0A5B7DFX8</accession>
<sequence>MLLDKAARLLVIVVVVVVGSGGVGWSVNASPPSLPRHLTQEGCQGRAGSAMEAHSGFKRCHITTVCLGLVIMSLQCLVSEVPLPALPVWRGTVLVGVRCY</sequence>
<dbReference type="EMBL" id="VSRR010000849">
    <property type="protein sequence ID" value="MPC20240.1"/>
    <property type="molecule type" value="Genomic_DNA"/>
</dbReference>
<evidence type="ECO:0000313" key="1">
    <source>
        <dbReference type="EMBL" id="MPC20240.1"/>
    </source>
</evidence>
<reference evidence="1 2" key="1">
    <citation type="submission" date="2019-05" db="EMBL/GenBank/DDBJ databases">
        <title>Another draft genome of Portunus trituberculatus and its Hox gene families provides insights of decapod evolution.</title>
        <authorList>
            <person name="Jeong J.-H."/>
            <person name="Song I."/>
            <person name="Kim S."/>
            <person name="Choi T."/>
            <person name="Kim D."/>
            <person name="Ryu S."/>
            <person name="Kim W."/>
        </authorList>
    </citation>
    <scope>NUCLEOTIDE SEQUENCE [LARGE SCALE GENOMIC DNA]</scope>
    <source>
        <tissue evidence="1">Muscle</tissue>
    </source>
</reference>
<gene>
    <name evidence="1" type="ORF">E2C01_013175</name>
</gene>
<evidence type="ECO:0000313" key="2">
    <source>
        <dbReference type="Proteomes" id="UP000324222"/>
    </source>
</evidence>
<name>A0A5B7DFX8_PORTR</name>
<keyword evidence="2" id="KW-1185">Reference proteome</keyword>